<name>A0A9W4UP52_9PLEO</name>
<evidence type="ECO:0000313" key="2">
    <source>
        <dbReference type="Proteomes" id="UP001152607"/>
    </source>
</evidence>
<protein>
    <submittedName>
        <fullName evidence="1">Uncharacterized protein</fullName>
    </submittedName>
</protein>
<dbReference type="Proteomes" id="UP001152607">
    <property type="component" value="Unassembled WGS sequence"/>
</dbReference>
<dbReference type="AlphaFoldDB" id="A0A9W4UP52"/>
<gene>
    <name evidence="1" type="ORF">PDIGIT_LOCUS12432</name>
</gene>
<accession>A0A9W4UP52</accession>
<sequence length="62" mass="6741">MKIKKVKAWKARPASRMLFGVVGSLRFDSATPMRAAPTICMTVAMTSAVMKRERIQRGGSGA</sequence>
<dbReference type="OrthoDB" id="10431544at2759"/>
<dbReference type="EMBL" id="CAOQHR010000009">
    <property type="protein sequence ID" value="CAI6339279.1"/>
    <property type="molecule type" value="Genomic_DNA"/>
</dbReference>
<reference evidence="1" key="1">
    <citation type="submission" date="2023-01" db="EMBL/GenBank/DDBJ databases">
        <authorList>
            <person name="Van Ghelder C."/>
            <person name="Rancurel C."/>
        </authorList>
    </citation>
    <scope>NUCLEOTIDE SEQUENCE</scope>
    <source>
        <strain evidence="1">CNCM I-4278</strain>
    </source>
</reference>
<comment type="caution">
    <text evidence="1">The sequence shown here is derived from an EMBL/GenBank/DDBJ whole genome shotgun (WGS) entry which is preliminary data.</text>
</comment>
<organism evidence="1 2">
    <name type="scientific">Periconia digitata</name>
    <dbReference type="NCBI Taxonomy" id="1303443"/>
    <lineage>
        <taxon>Eukaryota</taxon>
        <taxon>Fungi</taxon>
        <taxon>Dikarya</taxon>
        <taxon>Ascomycota</taxon>
        <taxon>Pezizomycotina</taxon>
        <taxon>Dothideomycetes</taxon>
        <taxon>Pleosporomycetidae</taxon>
        <taxon>Pleosporales</taxon>
        <taxon>Massarineae</taxon>
        <taxon>Periconiaceae</taxon>
        <taxon>Periconia</taxon>
    </lineage>
</organism>
<evidence type="ECO:0000313" key="1">
    <source>
        <dbReference type="EMBL" id="CAI6339279.1"/>
    </source>
</evidence>
<proteinExistence type="predicted"/>
<keyword evidence="2" id="KW-1185">Reference proteome</keyword>